<dbReference type="EMBL" id="LR796586">
    <property type="protein sequence ID" value="CAB4153298.1"/>
    <property type="molecule type" value="Genomic_DNA"/>
</dbReference>
<feature type="region of interest" description="Disordered" evidence="1">
    <location>
        <begin position="62"/>
        <end position="89"/>
    </location>
</feature>
<sequence length="89" mass="10025">MELAVAVLYVAFIGFAYYSIRILEDLRNHKEVQHYFQRDIEDSINHVHSRVDKIADNVVKKPATKKATPTAGSVRGTAKKAAKKSSPRK</sequence>
<evidence type="ECO:0000256" key="1">
    <source>
        <dbReference type="SAM" id="MobiDB-lite"/>
    </source>
</evidence>
<reference evidence="3" key="1">
    <citation type="submission" date="2020-04" db="EMBL/GenBank/DDBJ databases">
        <authorList>
            <person name="Chiriac C."/>
            <person name="Salcher M."/>
            <person name="Ghai R."/>
            <person name="Kavagutti S V."/>
        </authorList>
    </citation>
    <scope>NUCLEOTIDE SEQUENCE</scope>
</reference>
<name>A0A6J5N3K4_9CAUD</name>
<feature type="transmembrane region" description="Helical" evidence="2">
    <location>
        <begin position="6"/>
        <end position="23"/>
    </location>
</feature>
<keyword evidence="2" id="KW-1133">Transmembrane helix</keyword>
<keyword evidence="2" id="KW-0472">Membrane</keyword>
<accession>A0A6J5N3K4</accession>
<keyword evidence="2" id="KW-0812">Transmembrane</keyword>
<organism evidence="3">
    <name type="scientific">uncultured Caudovirales phage</name>
    <dbReference type="NCBI Taxonomy" id="2100421"/>
    <lineage>
        <taxon>Viruses</taxon>
        <taxon>Duplodnaviria</taxon>
        <taxon>Heunggongvirae</taxon>
        <taxon>Uroviricota</taxon>
        <taxon>Caudoviricetes</taxon>
        <taxon>Peduoviridae</taxon>
        <taxon>Maltschvirus</taxon>
        <taxon>Maltschvirus maltsch</taxon>
    </lineage>
</organism>
<gene>
    <name evidence="3" type="ORF">UFOVP621_74</name>
</gene>
<proteinExistence type="predicted"/>
<evidence type="ECO:0000313" key="3">
    <source>
        <dbReference type="EMBL" id="CAB4153298.1"/>
    </source>
</evidence>
<protein>
    <submittedName>
        <fullName evidence="3">Uncharacterized protein</fullName>
    </submittedName>
</protein>
<evidence type="ECO:0000256" key="2">
    <source>
        <dbReference type="SAM" id="Phobius"/>
    </source>
</evidence>
<feature type="compositionally biased region" description="Basic residues" evidence="1">
    <location>
        <begin position="77"/>
        <end position="89"/>
    </location>
</feature>